<reference evidence="3 4" key="1">
    <citation type="journal article" date="2022" name="Nat. Plants">
        <title>Genomes of leafy and leafless Platanthera orchids illuminate the evolution of mycoheterotrophy.</title>
        <authorList>
            <person name="Li M.H."/>
            <person name="Liu K.W."/>
            <person name="Li Z."/>
            <person name="Lu H.C."/>
            <person name="Ye Q.L."/>
            <person name="Zhang D."/>
            <person name="Wang J.Y."/>
            <person name="Li Y.F."/>
            <person name="Zhong Z.M."/>
            <person name="Liu X."/>
            <person name="Yu X."/>
            <person name="Liu D.K."/>
            <person name="Tu X.D."/>
            <person name="Liu B."/>
            <person name="Hao Y."/>
            <person name="Liao X.Y."/>
            <person name="Jiang Y.T."/>
            <person name="Sun W.H."/>
            <person name="Chen J."/>
            <person name="Chen Y.Q."/>
            <person name="Ai Y."/>
            <person name="Zhai J.W."/>
            <person name="Wu S.S."/>
            <person name="Zhou Z."/>
            <person name="Hsiao Y.Y."/>
            <person name="Wu W.L."/>
            <person name="Chen Y.Y."/>
            <person name="Lin Y.F."/>
            <person name="Hsu J.L."/>
            <person name="Li C.Y."/>
            <person name="Wang Z.W."/>
            <person name="Zhao X."/>
            <person name="Zhong W.Y."/>
            <person name="Ma X.K."/>
            <person name="Ma L."/>
            <person name="Huang J."/>
            <person name="Chen G.Z."/>
            <person name="Huang M.Z."/>
            <person name="Huang L."/>
            <person name="Peng D.H."/>
            <person name="Luo Y.B."/>
            <person name="Zou S.Q."/>
            <person name="Chen S.P."/>
            <person name="Lan S."/>
            <person name="Tsai W.C."/>
            <person name="Van de Peer Y."/>
            <person name="Liu Z.J."/>
        </authorList>
    </citation>
    <scope>NUCLEOTIDE SEQUENCE [LARGE SCALE GENOMIC DNA]</scope>
    <source>
        <strain evidence="3">Lor287</strain>
    </source>
</reference>
<dbReference type="AlphaFoldDB" id="A0AAP0B4G6"/>
<evidence type="ECO:0000313" key="3">
    <source>
        <dbReference type="EMBL" id="KAK8928264.1"/>
    </source>
</evidence>
<evidence type="ECO:0000256" key="1">
    <source>
        <dbReference type="ARBA" id="ARBA00010835"/>
    </source>
</evidence>
<evidence type="ECO:0000313" key="4">
    <source>
        <dbReference type="Proteomes" id="UP001418222"/>
    </source>
</evidence>
<proteinExistence type="inferred from homology"/>
<keyword evidence="4" id="KW-1185">Reference proteome</keyword>
<comment type="similarity">
    <text evidence="1">Belongs to the prokaryotic/mitochondrial release factor family.</text>
</comment>
<dbReference type="SUPFAM" id="SSF75620">
    <property type="entry name" value="Release factor"/>
    <property type="match status" value="1"/>
</dbReference>
<protein>
    <recommendedName>
        <fullName evidence="2">Peptide chain release factor domain-containing protein</fullName>
    </recommendedName>
</protein>
<organism evidence="3 4">
    <name type="scientific">Platanthera zijinensis</name>
    <dbReference type="NCBI Taxonomy" id="2320716"/>
    <lineage>
        <taxon>Eukaryota</taxon>
        <taxon>Viridiplantae</taxon>
        <taxon>Streptophyta</taxon>
        <taxon>Embryophyta</taxon>
        <taxon>Tracheophyta</taxon>
        <taxon>Spermatophyta</taxon>
        <taxon>Magnoliopsida</taxon>
        <taxon>Liliopsida</taxon>
        <taxon>Asparagales</taxon>
        <taxon>Orchidaceae</taxon>
        <taxon>Orchidoideae</taxon>
        <taxon>Orchideae</taxon>
        <taxon>Orchidinae</taxon>
        <taxon>Platanthera</taxon>
    </lineage>
</organism>
<dbReference type="GO" id="GO:0003747">
    <property type="term" value="F:translation release factor activity"/>
    <property type="evidence" value="ECO:0007669"/>
    <property type="project" value="InterPro"/>
</dbReference>
<name>A0AAP0B4G6_9ASPA</name>
<dbReference type="GO" id="GO:0005737">
    <property type="term" value="C:cytoplasm"/>
    <property type="evidence" value="ECO:0007669"/>
    <property type="project" value="UniProtKB-ARBA"/>
</dbReference>
<dbReference type="InterPro" id="IPR045853">
    <property type="entry name" value="Pep_chain_release_fac_I_sf"/>
</dbReference>
<dbReference type="PANTHER" id="PTHR43116">
    <property type="entry name" value="PEPTIDE CHAIN RELEASE FACTOR 2"/>
    <property type="match status" value="1"/>
</dbReference>
<dbReference type="PANTHER" id="PTHR43116:SF4">
    <property type="entry name" value="PEPTIDE CHAIN RELEASE FACTOR PRFB3, CHLOROPLASTIC"/>
    <property type="match status" value="1"/>
</dbReference>
<gene>
    <name evidence="3" type="ORF">KSP39_PZI017585</name>
</gene>
<accession>A0AAP0B4G6</accession>
<dbReference type="Pfam" id="PF00472">
    <property type="entry name" value="RF-1"/>
    <property type="match status" value="1"/>
</dbReference>
<evidence type="ECO:0000259" key="2">
    <source>
        <dbReference type="SMART" id="SM00937"/>
    </source>
</evidence>
<dbReference type="Gene3D" id="3.30.160.20">
    <property type="match status" value="1"/>
</dbReference>
<dbReference type="InterPro" id="IPR000352">
    <property type="entry name" value="Pep_chain_release_fac_I"/>
</dbReference>
<feature type="domain" description="Peptide chain release factor" evidence="2">
    <location>
        <begin position="134"/>
        <end position="245"/>
    </location>
</feature>
<dbReference type="EMBL" id="JBBWWQ010000015">
    <property type="protein sequence ID" value="KAK8928264.1"/>
    <property type="molecule type" value="Genomic_DNA"/>
</dbReference>
<comment type="caution">
    <text evidence="3">The sequence shown here is derived from an EMBL/GenBank/DDBJ whole genome shotgun (WGS) entry which is preliminary data.</text>
</comment>
<dbReference type="Proteomes" id="UP001418222">
    <property type="component" value="Unassembled WGS sequence"/>
</dbReference>
<dbReference type="InterPro" id="IPR005139">
    <property type="entry name" value="PCRF"/>
</dbReference>
<dbReference type="SMART" id="SM00937">
    <property type="entry name" value="PCRF"/>
    <property type="match status" value="1"/>
</dbReference>
<dbReference type="Gene3D" id="3.30.70.1660">
    <property type="match status" value="1"/>
</dbReference>
<sequence>MAKVPIESLSARIPASFRPIIVNPASDQASTCSFRTAQSIERRNSKFYKELGLFSLKKKIENTVKRAEMIAHAAMELEEERKIKQEVALRTCNLWDNDISTSIESLTDLADNIKLVNDLKEVLHKAEEAKLITQLAEMDIINHHLFKQAYTASLDVSKFLDHYEISKLLRGPYDKEGACMIIKAGMEGTASEMWTEKLLNMYTRWAKKHGCNVMCLEAFPSLISVTKSATIEFEKEYMYGYLSGEKGIHKMIHSSFDGFTIRETWSASIDVIPLYLGKMVDFHIDDTDLEILFPSHEATSRRKNAVGIRHIPSNTVVECSGERSQFANKMKALNRLKAKLHVLQMEERPETGVTKNGTASEECEPEARRYMIRPKRSVHDVKTGVVLHDLNSVLSGNIEPFIRARVGLRRPK</sequence>
<dbReference type="Pfam" id="PF03462">
    <property type="entry name" value="PCRF"/>
    <property type="match status" value="1"/>
</dbReference>